<dbReference type="InterPro" id="IPR022190">
    <property type="entry name" value="DUF3716"/>
</dbReference>
<evidence type="ECO:0000313" key="1">
    <source>
        <dbReference type="EMBL" id="EGD93712.1"/>
    </source>
</evidence>
<protein>
    <submittedName>
        <fullName evidence="1">Uncharacterized protein</fullName>
    </submittedName>
</protein>
<sequence>MFLVAWDFIRYIFTGPHDVKRMTGTNISLRKKGLRAFTECVRLPGHFGGACGNCKWRDRASHCSVRDNQQAGQEVIVLDDGPNETQVVDLTGGQGQIVDLTEEDGSSQSTAIVLY</sequence>
<accession>F2RQW3</accession>
<organism evidence="1 2">
    <name type="scientific">Trichophyton tonsurans (strain CBS 112818)</name>
    <name type="common">Scalp ringworm fungus</name>
    <dbReference type="NCBI Taxonomy" id="647933"/>
    <lineage>
        <taxon>Eukaryota</taxon>
        <taxon>Fungi</taxon>
        <taxon>Dikarya</taxon>
        <taxon>Ascomycota</taxon>
        <taxon>Pezizomycotina</taxon>
        <taxon>Eurotiomycetes</taxon>
        <taxon>Eurotiomycetidae</taxon>
        <taxon>Onygenales</taxon>
        <taxon>Arthrodermataceae</taxon>
        <taxon>Trichophyton</taxon>
    </lineage>
</organism>
<keyword evidence="2" id="KW-1185">Reference proteome</keyword>
<reference evidence="2" key="1">
    <citation type="journal article" date="2012" name="MBio">
        <title>Comparative genome analysis of Trichophyton rubrum and related dermatophytes reveals candidate genes involved in infection.</title>
        <authorList>
            <person name="Martinez D.A."/>
            <person name="Oliver B.G."/>
            <person name="Graeser Y."/>
            <person name="Goldberg J.M."/>
            <person name="Li W."/>
            <person name="Martinez-Rossi N.M."/>
            <person name="Monod M."/>
            <person name="Shelest E."/>
            <person name="Barton R.C."/>
            <person name="Birch E."/>
            <person name="Brakhage A.A."/>
            <person name="Chen Z."/>
            <person name="Gurr S.J."/>
            <person name="Heiman D."/>
            <person name="Heitman J."/>
            <person name="Kosti I."/>
            <person name="Rossi A."/>
            <person name="Saif S."/>
            <person name="Samalova M."/>
            <person name="Saunders C.W."/>
            <person name="Shea T."/>
            <person name="Summerbell R.C."/>
            <person name="Xu J."/>
            <person name="Young S."/>
            <person name="Zeng Q."/>
            <person name="Birren B.W."/>
            <person name="Cuomo C.A."/>
            <person name="White T.C."/>
        </authorList>
    </citation>
    <scope>NUCLEOTIDE SEQUENCE [LARGE SCALE GENOMIC DNA]</scope>
    <source>
        <strain evidence="2">CBS 112818</strain>
    </source>
</reference>
<proteinExistence type="predicted"/>
<dbReference type="AlphaFoldDB" id="F2RQW3"/>
<evidence type="ECO:0000313" key="2">
    <source>
        <dbReference type="Proteomes" id="UP000009172"/>
    </source>
</evidence>
<dbReference type="Proteomes" id="UP000009172">
    <property type="component" value="Unassembled WGS sequence"/>
</dbReference>
<name>F2RQW3_TRIT1</name>
<dbReference type="Pfam" id="PF12511">
    <property type="entry name" value="DUF3716"/>
    <property type="match status" value="1"/>
</dbReference>
<gene>
    <name evidence="1" type="ORF">TESG_01246</name>
</gene>
<dbReference type="HOGENOM" id="CLU_2110715_0_0_1"/>
<dbReference type="EMBL" id="GG698480">
    <property type="protein sequence ID" value="EGD93712.1"/>
    <property type="molecule type" value="Genomic_DNA"/>
</dbReference>